<keyword evidence="2" id="KW-0238">DNA-binding</keyword>
<dbReference type="Pfam" id="PF00196">
    <property type="entry name" value="GerE"/>
    <property type="match status" value="1"/>
</dbReference>
<dbReference type="Gene3D" id="1.10.10.10">
    <property type="entry name" value="Winged helix-like DNA-binding domain superfamily/Winged helix DNA-binding domain"/>
    <property type="match status" value="1"/>
</dbReference>
<dbReference type="InterPro" id="IPR036388">
    <property type="entry name" value="WH-like_DNA-bd_sf"/>
</dbReference>
<dbReference type="GO" id="GO:0003677">
    <property type="term" value="F:DNA binding"/>
    <property type="evidence" value="ECO:0007669"/>
    <property type="project" value="UniProtKB-KW"/>
</dbReference>
<keyword evidence="7" id="KW-1185">Reference proteome</keyword>
<evidence type="ECO:0000313" key="6">
    <source>
        <dbReference type="EMBL" id="RAQ95904.1"/>
    </source>
</evidence>
<keyword evidence="4" id="KW-1133">Transmembrane helix</keyword>
<proteinExistence type="predicted"/>
<dbReference type="PANTHER" id="PTHR44688:SF16">
    <property type="entry name" value="DNA-BINDING TRANSCRIPTIONAL ACTIVATOR DEVR_DOSR"/>
    <property type="match status" value="1"/>
</dbReference>
<evidence type="ECO:0000256" key="4">
    <source>
        <dbReference type="SAM" id="Phobius"/>
    </source>
</evidence>
<dbReference type="CDD" id="cd06170">
    <property type="entry name" value="LuxR_C_like"/>
    <property type="match status" value="1"/>
</dbReference>
<keyword evidence="4" id="KW-0812">Transmembrane</keyword>
<dbReference type="EMBL" id="MCIF01000002">
    <property type="protein sequence ID" value="RAQ95904.1"/>
    <property type="molecule type" value="Genomic_DNA"/>
</dbReference>
<dbReference type="AlphaFoldDB" id="A0A328VLB8"/>
<feature type="transmembrane region" description="Helical" evidence="4">
    <location>
        <begin position="76"/>
        <end position="95"/>
    </location>
</feature>
<keyword evidence="4" id="KW-0472">Membrane</keyword>
<reference evidence="6 7" key="1">
    <citation type="submission" date="2016-08" db="EMBL/GenBank/DDBJ databases">
        <title>Analysis of Carbohydrate Active Enzymes in Thermogemmatispora T81 Reveals Carbohydrate Degradation Ability.</title>
        <authorList>
            <person name="Tomazini A."/>
            <person name="Lal S."/>
            <person name="Stott M."/>
            <person name="Henrissat B."/>
            <person name="Polikarpov I."/>
            <person name="Sparling R."/>
            <person name="Levin D.B."/>
        </authorList>
    </citation>
    <scope>NUCLEOTIDE SEQUENCE [LARGE SCALE GENOMIC DNA]</scope>
    <source>
        <strain evidence="6 7">T81</strain>
    </source>
</reference>
<accession>A0A328VLB8</accession>
<keyword evidence="3" id="KW-0804">Transcription</keyword>
<organism evidence="6 7">
    <name type="scientific">Thermogemmatispora tikiterensis</name>
    <dbReference type="NCBI Taxonomy" id="1825093"/>
    <lineage>
        <taxon>Bacteria</taxon>
        <taxon>Bacillati</taxon>
        <taxon>Chloroflexota</taxon>
        <taxon>Ktedonobacteria</taxon>
        <taxon>Thermogemmatisporales</taxon>
        <taxon>Thermogemmatisporaceae</taxon>
        <taxon>Thermogemmatispora</taxon>
    </lineage>
</organism>
<name>A0A328VLB8_9CHLR</name>
<keyword evidence="1" id="KW-0805">Transcription regulation</keyword>
<dbReference type="GO" id="GO:0006355">
    <property type="term" value="P:regulation of DNA-templated transcription"/>
    <property type="evidence" value="ECO:0007669"/>
    <property type="project" value="InterPro"/>
</dbReference>
<dbReference type="PROSITE" id="PS50043">
    <property type="entry name" value="HTH_LUXR_2"/>
    <property type="match status" value="1"/>
</dbReference>
<comment type="caution">
    <text evidence="6">The sequence shown here is derived from an EMBL/GenBank/DDBJ whole genome shotgun (WGS) entry which is preliminary data.</text>
</comment>
<feature type="transmembrane region" description="Helical" evidence="4">
    <location>
        <begin position="45"/>
        <end position="69"/>
    </location>
</feature>
<evidence type="ECO:0000256" key="2">
    <source>
        <dbReference type="ARBA" id="ARBA00023125"/>
    </source>
</evidence>
<evidence type="ECO:0000259" key="5">
    <source>
        <dbReference type="PROSITE" id="PS50043"/>
    </source>
</evidence>
<dbReference type="PRINTS" id="PR00038">
    <property type="entry name" value="HTHLUXR"/>
</dbReference>
<feature type="domain" description="HTH luxR-type" evidence="5">
    <location>
        <begin position="305"/>
        <end position="370"/>
    </location>
</feature>
<dbReference type="PANTHER" id="PTHR44688">
    <property type="entry name" value="DNA-BINDING TRANSCRIPTIONAL ACTIVATOR DEVR_DOSR"/>
    <property type="match status" value="1"/>
</dbReference>
<dbReference type="SMART" id="SM00421">
    <property type="entry name" value="HTH_LUXR"/>
    <property type="match status" value="1"/>
</dbReference>
<evidence type="ECO:0000313" key="7">
    <source>
        <dbReference type="Proteomes" id="UP000248706"/>
    </source>
</evidence>
<dbReference type="Proteomes" id="UP000248706">
    <property type="component" value="Unassembled WGS sequence"/>
</dbReference>
<dbReference type="PROSITE" id="PS00622">
    <property type="entry name" value="HTH_LUXR_1"/>
    <property type="match status" value="1"/>
</dbReference>
<feature type="transmembrane region" description="Helical" evidence="4">
    <location>
        <begin position="20"/>
        <end position="39"/>
    </location>
</feature>
<feature type="transmembrane region" description="Helical" evidence="4">
    <location>
        <begin position="115"/>
        <end position="140"/>
    </location>
</feature>
<sequence>MSGQNTMTTSESCLQLRHCYMLTLLRAIAGIGTLLSLQVTPSPLAFWAIALGITFCLWAFLTFLVVCYWRTQARRLWPLALAIDLALCVAVNLLFAPLPSSLAAAAFLLPAYGWAIAYGVVGALIVLLTFCWSELIIALLRLSTNQPPASWLSMLLWFLVISLTAGLHLLLRRRRHLLAFIFSNQSNSPLQLGSPAFQLSESLRPEATENRESASLQSSLSLSPYCGPNVTLASGSPLIHDTLPGVQVPVLLAALETAFAAYGVKLDQHRQRLESALEALKHPHMADPAQFACCLRCLLQEAEYNWQQRAALSAREWELLNLLAEGLSYRQIGQRLYLSPSTVKTHMRNLQQKLGVSGKEKMLRLARARGWIKDQARQ</sequence>
<protein>
    <recommendedName>
        <fullName evidence="5">HTH luxR-type domain-containing protein</fullName>
    </recommendedName>
</protein>
<dbReference type="InterPro" id="IPR000792">
    <property type="entry name" value="Tscrpt_reg_LuxR_C"/>
</dbReference>
<evidence type="ECO:0000256" key="1">
    <source>
        <dbReference type="ARBA" id="ARBA00023015"/>
    </source>
</evidence>
<feature type="transmembrane region" description="Helical" evidence="4">
    <location>
        <begin position="152"/>
        <end position="171"/>
    </location>
</feature>
<dbReference type="SUPFAM" id="SSF46894">
    <property type="entry name" value="C-terminal effector domain of the bipartite response regulators"/>
    <property type="match status" value="1"/>
</dbReference>
<dbReference type="InterPro" id="IPR016032">
    <property type="entry name" value="Sig_transdc_resp-reg_C-effctor"/>
</dbReference>
<dbReference type="RefSeq" id="WP_223258285.1">
    <property type="nucleotide sequence ID" value="NZ_MCIF01000002.1"/>
</dbReference>
<evidence type="ECO:0000256" key="3">
    <source>
        <dbReference type="ARBA" id="ARBA00023163"/>
    </source>
</evidence>
<gene>
    <name evidence="6" type="ORF">A4R35_10185</name>
</gene>